<feature type="region of interest" description="Disordered" evidence="1">
    <location>
        <begin position="1"/>
        <end position="20"/>
    </location>
</feature>
<proteinExistence type="predicted"/>
<dbReference type="AlphaFoldDB" id="A0A8K0UHE7"/>
<accession>A0A8K0UHE7</accession>
<comment type="caution">
    <text evidence="2">The sequence shown here is derived from an EMBL/GenBank/DDBJ whole genome shotgun (WGS) entry which is preliminary data.</text>
</comment>
<name>A0A8K0UHE7_9AGAR</name>
<evidence type="ECO:0000256" key="1">
    <source>
        <dbReference type="SAM" id="MobiDB-lite"/>
    </source>
</evidence>
<dbReference type="EMBL" id="JAEVFJ010000034">
    <property type="protein sequence ID" value="KAH8091839.1"/>
    <property type="molecule type" value="Genomic_DNA"/>
</dbReference>
<protein>
    <submittedName>
        <fullName evidence="2">Uncharacterized protein</fullName>
    </submittedName>
</protein>
<feature type="compositionally biased region" description="Polar residues" evidence="1">
    <location>
        <begin position="61"/>
        <end position="76"/>
    </location>
</feature>
<sequence length="416" mass="46372">MPAQTTRGIRRSATTKTRTTVSFPRQKQFVHLRLDVEVLGPVPFPKVECIDALLPSGNITSHNQGHPAFTSSNTSPASPPGHSSALTDALKTIKEGSKIDSSLYDVIQLVERAGLVCVQELGDIHEAYSGLLWKHRQHAGFVRSVSDEFRSHVLRVVSMRNVGTPEKKAALCEWKKKVNNERTDEHVNAQRRELNMLAELARDYATRTEQDISSKARKLDSRICDLKMSREKVAAQLREVSDFQSTSVSKRMTADSVMNMGGFVTTYTASSASFYAAAFARFLHVSQQSDPPPCHKTKPPRSACPELRRRELETERRDINDVIRELEFKRVALSQAVRVPTLLRRLANDLDVFASGMTLVSDAHAHLILAHGEVQEMLKSGRVINHPLAEVVDRLGRELSDKSLALDVYARGTLST</sequence>
<dbReference type="OrthoDB" id="2915575at2759"/>
<feature type="region of interest" description="Disordered" evidence="1">
    <location>
        <begin position="61"/>
        <end position="84"/>
    </location>
</feature>
<gene>
    <name evidence="2" type="ORF">BXZ70DRAFT_952509</name>
</gene>
<dbReference type="Proteomes" id="UP000813824">
    <property type="component" value="Unassembled WGS sequence"/>
</dbReference>
<organism evidence="2 3">
    <name type="scientific">Cristinia sonorae</name>
    <dbReference type="NCBI Taxonomy" id="1940300"/>
    <lineage>
        <taxon>Eukaryota</taxon>
        <taxon>Fungi</taxon>
        <taxon>Dikarya</taxon>
        <taxon>Basidiomycota</taxon>
        <taxon>Agaricomycotina</taxon>
        <taxon>Agaricomycetes</taxon>
        <taxon>Agaricomycetidae</taxon>
        <taxon>Agaricales</taxon>
        <taxon>Pleurotineae</taxon>
        <taxon>Stephanosporaceae</taxon>
        <taxon>Cristinia</taxon>
    </lineage>
</organism>
<reference evidence="2" key="1">
    <citation type="journal article" date="2021" name="New Phytol.">
        <title>Evolutionary innovations through gain and loss of genes in the ectomycorrhizal Boletales.</title>
        <authorList>
            <person name="Wu G."/>
            <person name="Miyauchi S."/>
            <person name="Morin E."/>
            <person name="Kuo A."/>
            <person name="Drula E."/>
            <person name="Varga T."/>
            <person name="Kohler A."/>
            <person name="Feng B."/>
            <person name="Cao Y."/>
            <person name="Lipzen A."/>
            <person name="Daum C."/>
            <person name="Hundley H."/>
            <person name="Pangilinan J."/>
            <person name="Johnson J."/>
            <person name="Barry K."/>
            <person name="LaButti K."/>
            <person name="Ng V."/>
            <person name="Ahrendt S."/>
            <person name="Min B."/>
            <person name="Choi I.G."/>
            <person name="Park H."/>
            <person name="Plett J.M."/>
            <person name="Magnuson J."/>
            <person name="Spatafora J.W."/>
            <person name="Nagy L.G."/>
            <person name="Henrissat B."/>
            <person name="Grigoriev I.V."/>
            <person name="Yang Z.L."/>
            <person name="Xu J."/>
            <person name="Martin F.M."/>
        </authorList>
    </citation>
    <scope>NUCLEOTIDE SEQUENCE</scope>
    <source>
        <strain evidence="2">KKN 215</strain>
    </source>
</reference>
<evidence type="ECO:0000313" key="2">
    <source>
        <dbReference type="EMBL" id="KAH8091839.1"/>
    </source>
</evidence>
<evidence type="ECO:0000313" key="3">
    <source>
        <dbReference type="Proteomes" id="UP000813824"/>
    </source>
</evidence>
<keyword evidence="3" id="KW-1185">Reference proteome</keyword>